<dbReference type="PANTHER" id="PTHR30290">
    <property type="entry name" value="PERIPLASMIC BINDING COMPONENT OF ABC TRANSPORTER"/>
    <property type="match status" value="1"/>
</dbReference>
<dbReference type="GO" id="GO:0043190">
    <property type="term" value="C:ATP-binding cassette (ABC) transporter complex"/>
    <property type="evidence" value="ECO:0007669"/>
    <property type="project" value="InterPro"/>
</dbReference>
<name>A0A7W3JTX1_9MICO</name>
<dbReference type="Proteomes" id="UP000524237">
    <property type="component" value="Unassembled WGS sequence"/>
</dbReference>
<evidence type="ECO:0000259" key="2">
    <source>
        <dbReference type="Pfam" id="PF00496"/>
    </source>
</evidence>
<gene>
    <name evidence="3" type="ORF">FB555_001287</name>
</gene>
<dbReference type="GO" id="GO:0015833">
    <property type="term" value="P:peptide transport"/>
    <property type="evidence" value="ECO:0007669"/>
    <property type="project" value="TreeGrafter"/>
</dbReference>
<feature type="domain" description="Solute-binding protein family 5" evidence="2">
    <location>
        <begin position="92"/>
        <end position="463"/>
    </location>
</feature>
<dbReference type="InterPro" id="IPR000914">
    <property type="entry name" value="SBP_5_dom"/>
</dbReference>
<protein>
    <submittedName>
        <fullName evidence="3">Peptide/nickel transport system substrate-binding protein</fullName>
    </submittedName>
</protein>
<evidence type="ECO:0000313" key="4">
    <source>
        <dbReference type="Proteomes" id="UP000524237"/>
    </source>
</evidence>
<dbReference type="PIRSF" id="PIRSF002741">
    <property type="entry name" value="MppA"/>
    <property type="match status" value="1"/>
</dbReference>
<reference evidence="3 4" key="1">
    <citation type="submission" date="2020-07" db="EMBL/GenBank/DDBJ databases">
        <title>Sequencing the genomes of 1000 actinobacteria strains.</title>
        <authorList>
            <person name="Klenk H.-P."/>
        </authorList>
    </citation>
    <scope>NUCLEOTIDE SEQUENCE [LARGE SCALE GENOMIC DNA]</scope>
    <source>
        <strain evidence="3 4">DSM 23737</strain>
    </source>
</reference>
<evidence type="ECO:0000313" key="3">
    <source>
        <dbReference type="EMBL" id="MBA8829184.1"/>
    </source>
</evidence>
<dbReference type="GO" id="GO:0042597">
    <property type="term" value="C:periplasmic space"/>
    <property type="evidence" value="ECO:0007669"/>
    <property type="project" value="UniProtKB-ARBA"/>
</dbReference>
<accession>A0A7W3JTX1</accession>
<dbReference type="SUPFAM" id="SSF53850">
    <property type="entry name" value="Periplasmic binding protein-like II"/>
    <property type="match status" value="1"/>
</dbReference>
<dbReference type="RefSeq" id="WP_182484628.1">
    <property type="nucleotide sequence ID" value="NZ_JACGWU010000003.1"/>
</dbReference>
<dbReference type="Gene3D" id="3.90.76.10">
    <property type="entry name" value="Dipeptide-binding Protein, Domain 1"/>
    <property type="match status" value="1"/>
</dbReference>
<dbReference type="PROSITE" id="PS51257">
    <property type="entry name" value="PROKAR_LIPOPROTEIN"/>
    <property type="match status" value="1"/>
</dbReference>
<feature type="chain" id="PRO_5030751999" evidence="1">
    <location>
        <begin position="26"/>
        <end position="545"/>
    </location>
</feature>
<dbReference type="InterPro" id="IPR039424">
    <property type="entry name" value="SBP_5"/>
</dbReference>
<dbReference type="EMBL" id="JACGWU010000003">
    <property type="protein sequence ID" value="MBA8829184.1"/>
    <property type="molecule type" value="Genomic_DNA"/>
</dbReference>
<dbReference type="GO" id="GO:1904680">
    <property type="term" value="F:peptide transmembrane transporter activity"/>
    <property type="evidence" value="ECO:0007669"/>
    <property type="project" value="TreeGrafter"/>
</dbReference>
<proteinExistence type="predicted"/>
<keyword evidence="4" id="KW-1185">Reference proteome</keyword>
<dbReference type="Pfam" id="PF00496">
    <property type="entry name" value="SBP_bac_5"/>
    <property type="match status" value="1"/>
</dbReference>
<dbReference type="Gene3D" id="3.10.105.10">
    <property type="entry name" value="Dipeptide-binding Protein, Domain 3"/>
    <property type="match status" value="1"/>
</dbReference>
<keyword evidence="1" id="KW-0732">Signal</keyword>
<organism evidence="3 4">
    <name type="scientific">Alpinimonas psychrophila</name>
    <dbReference type="NCBI Taxonomy" id="748908"/>
    <lineage>
        <taxon>Bacteria</taxon>
        <taxon>Bacillati</taxon>
        <taxon>Actinomycetota</taxon>
        <taxon>Actinomycetes</taxon>
        <taxon>Micrococcales</taxon>
        <taxon>Microbacteriaceae</taxon>
        <taxon>Alpinimonas</taxon>
    </lineage>
</organism>
<sequence>MKQKKKAVAVLAVLALALTGCSAGATTATPGLAINDLLVTTPAATGDLALATWNLPMGEPASLDPIKAFNYPENTVVANLCEGLMQLQPDYTITPGLAEKVVSPNASTFVYTIRQGVTFWDGTAMTADDVVFSLNRQLNPDEGSYWAGGLVNNIASITKTGDWEVTVALTKPDSTFNSYMVTPVGNVVSQAFREAAGENFGTPTGKVMCTGPFSVGDWNQGQSISLMRNDSYWNPTKMAKTAQIDINFIVDSAAIANALTTGAIDGSYDVPLGAITALKGATNGTLYLGRSTQLVAIIGTGNGAFADPAVRQALMMATDRDAIAATVFEGTATASSSLVPNNGWSYGASTFEKGRAALPASTVDIAGAKKVLEGATVDITQTIKIVYPSERTYYADIISEIANGARSIGLTVEPEGVPSAQFGAFFSDSAARAGHDAFVTNNYMDVPDPLAFLRTIVGTGGSQNYNGFSNAKIDGLLDQAAAAATDDERATIVNEIQALAMAELPWIPIVDPSVRLFMSDRVTGVPASFVYLYYPWAADLGASGK</sequence>
<evidence type="ECO:0000256" key="1">
    <source>
        <dbReference type="SAM" id="SignalP"/>
    </source>
</evidence>
<comment type="caution">
    <text evidence="3">The sequence shown here is derived from an EMBL/GenBank/DDBJ whole genome shotgun (WGS) entry which is preliminary data.</text>
</comment>
<dbReference type="CDD" id="cd00995">
    <property type="entry name" value="PBP2_NikA_DppA_OppA_like"/>
    <property type="match status" value="1"/>
</dbReference>
<dbReference type="InterPro" id="IPR030678">
    <property type="entry name" value="Peptide/Ni-bd"/>
</dbReference>
<dbReference type="Gene3D" id="3.40.190.10">
    <property type="entry name" value="Periplasmic binding protein-like II"/>
    <property type="match status" value="1"/>
</dbReference>
<feature type="signal peptide" evidence="1">
    <location>
        <begin position="1"/>
        <end position="25"/>
    </location>
</feature>
<dbReference type="AlphaFoldDB" id="A0A7W3JTX1"/>